<reference evidence="2" key="1">
    <citation type="journal article" date="2022" name="Mol. Ecol. Resour.">
        <title>The genomes of chicory, endive, great burdock and yacon provide insights into Asteraceae palaeo-polyploidization history and plant inulin production.</title>
        <authorList>
            <person name="Fan W."/>
            <person name="Wang S."/>
            <person name="Wang H."/>
            <person name="Wang A."/>
            <person name="Jiang F."/>
            <person name="Liu H."/>
            <person name="Zhao H."/>
            <person name="Xu D."/>
            <person name="Zhang Y."/>
        </authorList>
    </citation>
    <scope>NUCLEOTIDE SEQUENCE [LARGE SCALE GENOMIC DNA]</scope>
    <source>
        <strain evidence="2">cv. Yunnan</strain>
    </source>
</reference>
<comment type="caution">
    <text evidence="1">The sequence shown here is derived from an EMBL/GenBank/DDBJ whole genome shotgun (WGS) entry which is preliminary data.</text>
</comment>
<evidence type="ECO:0000313" key="2">
    <source>
        <dbReference type="Proteomes" id="UP001056120"/>
    </source>
</evidence>
<accession>A0ACB9BTD2</accession>
<dbReference type="EMBL" id="CM042039">
    <property type="protein sequence ID" value="KAI3725268.1"/>
    <property type="molecule type" value="Genomic_DNA"/>
</dbReference>
<reference evidence="1 2" key="2">
    <citation type="journal article" date="2022" name="Mol. Ecol. Resour.">
        <title>The genomes of chicory, endive, great burdock and yacon provide insights into Asteraceae paleo-polyploidization history and plant inulin production.</title>
        <authorList>
            <person name="Fan W."/>
            <person name="Wang S."/>
            <person name="Wang H."/>
            <person name="Wang A."/>
            <person name="Jiang F."/>
            <person name="Liu H."/>
            <person name="Zhao H."/>
            <person name="Xu D."/>
            <person name="Zhang Y."/>
        </authorList>
    </citation>
    <scope>NUCLEOTIDE SEQUENCE [LARGE SCALE GENOMIC DNA]</scope>
    <source>
        <strain evidence="2">cv. Yunnan</strain>
        <tissue evidence="1">Leaves</tissue>
    </source>
</reference>
<sequence length="178" mass="19529">MSKIAFQKLAALLHAHPGSPCVFGLIEDDRDLEFPDPMSVVGISRSAKGYCMVSVLETMKTLSLENGLTEEALGLLVGESLVKVGYCGQNAMADTLNGLKGICLMRSYLGCYTDRGNTFFVENFASIELYWTTCNVSEESVTSNLQYNKHWYVRDLLLNPPAYAIESIIQGEVGAAKK</sequence>
<organism evidence="1 2">
    <name type="scientific">Smallanthus sonchifolius</name>
    <dbReference type="NCBI Taxonomy" id="185202"/>
    <lineage>
        <taxon>Eukaryota</taxon>
        <taxon>Viridiplantae</taxon>
        <taxon>Streptophyta</taxon>
        <taxon>Embryophyta</taxon>
        <taxon>Tracheophyta</taxon>
        <taxon>Spermatophyta</taxon>
        <taxon>Magnoliopsida</taxon>
        <taxon>eudicotyledons</taxon>
        <taxon>Gunneridae</taxon>
        <taxon>Pentapetalae</taxon>
        <taxon>asterids</taxon>
        <taxon>campanulids</taxon>
        <taxon>Asterales</taxon>
        <taxon>Asteraceae</taxon>
        <taxon>Asteroideae</taxon>
        <taxon>Heliantheae alliance</taxon>
        <taxon>Millerieae</taxon>
        <taxon>Smallanthus</taxon>
    </lineage>
</organism>
<keyword evidence="2" id="KW-1185">Reference proteome</keyword>
<dbReference type="Proteomes" id="UP001056120">
    <property type="component" value="Linkage Group LG22"/>
</dbReference>
<name>A0ACB9BTD2_9ASTR</name>
<protein>
    <submittedName>
        <fullName evidence="1">Uncharacterized protein</fullName>
    </submittedName>
</protein>
<evidence type="ECO:0000313" key="1">
    <source>
        <dbReference type="EMBL" id="KAI3725268.1"/>
    </source>
</evidence>
<gene>
    <name evidence="1" type="ORF">L1987_65049</name>
</gene>
<proteinExistence type="predicted"/>